<proteinExistence type="predicted"/>
<dbReference type="AlphaFoldDB" id="A0A9P6B4X5"/>
<dbReference type="Proteomes" id="UP000886523">
    <property type="component" value="Unassembled WGS sequence"/>
</dbReference>
<comment type="caution">
    <text evidence="1">The sequence shown here is derived from an EMBL/GenBank/DDBJ whole genome shotgun (WGS) entry which is preliminary data.</text>
</comment>
<keyword evidence="2" id="KW-1185">Reference proteome</keyword>
<accession>A0A9P6B4X5</accession>
<reference evidence="1" key="1">
    <citation type="journal article" date="2020" name="Nat. Commun.">
        <title>Large-scale genome sequencing of mycorrhizal fungi provides insights into the early evolution of symbiotic traits.</title>
        <authorList>
            <person name="Miyauchi S."/>
            <person name="Kiss E."/>
            <person name="Kuo A."/>
            <person name="Drula E."/>
            <person name="Kohler A."/>
            <person name="Sanchez-Garcia M."/>
            <person name="Morin E."/>
            <person name="Andreopoulos B."/>
            <person name="Barry K.W."/>
            <person name="Bonito G."/>
            <person name="Buee M."/>
            <person name="Carver A."/>
            <person name="Chen C."/>
            <person name="Cichocki N."/>
            <person name="Clum A."/>
            <person name="Culley D."/>
            <person name="Crous P.W."/>
            <person name="Fauchery L."/>
            <person name="Girlanda M."/>
            <person name="Hayes R.D."/>
            <person name="Keri Z."/>
            <person name="LaButti K."/>
            <person name="Lipzen A."/>
            <person name="Lombard V."/>
            <person name="Magnuson J."/>
            <person name="Maillard F."/>
            <person name="Murat C."/>
            <person name="Nolan M."/>
            <person name="Ohm R.A."/>
            <person name="Pangilinan J."/>
            <person name="Pereira M.F."/>
            <person name="Perotto S."/>
            <person name="Peter M."/>
            <person name="Pfister S."/>
            <person name="Riley R."/>
            <person name="Sitrit Y."/>
            <person name="Stielow J.B."/>
            <person name="Szollosi G."/>
            <person name="Zifcakova L."/>
            <person name="Stursova M."/>
            <person name="Spatafora J.W."/>
            <person name="Tedersoo L."/>
            <person name="Vaario L.M."/>
            <person name="Yamada A."/>
            <person name="Yan M."/>
            <person name="Wang P."/>
            <person name="Xu J."/>
            <person name="Bruns T."/>
            <person name="Baldrian P."/>
            <person name="Vilgalys R."/>
            <person name="Dunand C."/>
            <person name="Henrissat B."/>
            <person name="Grigoriev I.V."/>
            <person name="Hibbett D."/>
            <person name="Nagy L.G."/>
            <person name="Martin F.M."/>
        </authorList>
    </citation>
    <scope>NUCLEOTIDE SEQUENCE</scope>
    <source>
        <strain evidence="1">UP504</strain>
    </source>
</reference>
<evidence type="ECO:0000313" key="2">
    <source>
        <dbReference type="Proteomes" id="UP000886523"/>
    </source>
</evidence>
<protein>
    <submittedName>
        <fullName evidence="1">Uncharacterized protein</fullName>
    </submittedName>
</protein>
<sequence>MIQARARQMPFIFPGFLFYLTRSSPFDLEASSVILPKLLYSKKPIGQIGESRGANLVQNELLDANHVVLQLTSQHPIIL</sequence>
<dbReference type="EMBL" id="MU128930">
    <property type="protein sequence ID" value="KAF9517721.1"/>
    <property type="molecule type" value="Genomic_DNA"/>
</dbReference>
<evidence type="ECO:0000313" key="1">
    <source>
        <dbReference type="EMBL" id="KAF9517721.1"/>
    </source>
</evidence>
<gene>
    <name evidence="1" type="ORF">BS47DRAFT_476436</name>
</gene>
<name>A0A9P6B4X5_9AGAM</name>
<organism evidence="1 2">
    <name type="scientific">Hydnum rufescens UP504</name>
    <dbReference type="NCBI Taxonomy" id="1448309"/>
    <lineage>
        <taxon>Eukaryota</taxon>
        <taxon>Fungi</taxon>
        <taxon>Dikarya</taxon>
        <taxon>Basidiomycota</taxon>
        <taxon>Agaricomycotina</taxon>
        <taxon>Agaricomycetes</taxon>
        <taxon>Cantharellales</taxon>
        <taxon>Hydnaceae</taxon>
        <taxon>Hydnum</taxon>
    </lineage>
</organism>